<dbReference type="EMBL" id="CP036267">
    <property type="protein sequence ID" value="QDT32710.1"/>
    <property type="molecule type" value="Genomic_DNA"/>
</dbReference>
<reference evidence="3 4" key="1">
    <citation type="submission" date="2019-02" db="EMBL/GenBank/DDBJ databases">
        <title>Deep-cultivation of Planctomycetes and their phenomic and genomic characterization uncovers novel biology.</title>
        <authorList>
            <person name="Wiegand S."/>
            <person name="Jogler M."/>
            <person name="Boedeker C."/>
            <person name="Pinto D."/>
            <person name="Vollmers J."/>
            <person name="Rivas-Marin E."/>
            <person name="Kohn T."/>
            <person name="Peeters S.H."/>
            <person name="Heuer A."/>
            <person name="Rast P."/>
            <person name="Oberbeckmann S."/>
            <person name="Bunk B."/>
            <person name="Jeske O."/>
            <person name="Meyerdierks A."/>
            <person name="Storesund J.E."/>
            <person name="Kallscheuer N."/>
            <person name="Luecker S."/>
            <person name="Lage O.M."/>
            <person name="Pohl T."/>
            <person name="Merkel B.J."/>
            <person name="Hornburger P."/>
            <person name="Mueller R.-W."/>
            <person name="Bruemmer F."/>
            <person name="Labrenz M."/>
            <person name="Spormann A.M."/>
            <person name="Op den Camp H."/>
            <person name="Overmann J."/>
            <person name="Amann R."/>
            <person name="Jetten M.S.M."/>
            <person name="Mascher T."/>
            <person name="Medema M.H."/>
            <person name="Devos D.P."/>
            <person name="Kaster A.-K."/>
            <person name="Ovreas L."/>
            <person name="Rohde M."/>
            <person name="Galperin M.Y."/>
            <person name="Jogler C."/>
        </authorList>
    </citation>
    <scope>NUCLEOTIDE SEQUENCE [LARGE SCALE GENOMIC DNA]</scope>
    <source>
        <strain evidence="3 4">Mal48</strain>
    </source>
</reference>
<sequence length="250" mass="27845">MTQTLEHEIESTQAAEPDSRPISEVAREFSDYNEFSYRPVPVIAVVGFVLTLLSSMALFVWLALPLCLIAFVISSLALFAIRREKTAYSGTWIAVAGIVLSATFFSFGLGYQVYTYKTEVPEGYERYDFLKDISEKGFVTVNGQSSLHPDVLDMEGKDIFLKGYIYQTGKMKGLGSFILVKDNQDCCFGASPALTDRVGVVMAPGKEIDYKAGKVAIAGKFRINDQFTNQDLEPLYVIDGEYFTTRISDF</sequence>
<dbReference type="OrthoDB" id="279013at2"/>
<dbReference type="Gene3D" id="2.40.50.870">
    <property type="entry name" value="Protein of unknown function (DUF3299)"/>
    <property type="match status" value="1"/>
</dbReference>
<keyword evidence="2" id="KW-0472">Membrane</keyword>
<keyword evidence="2" id="KW-1133">Transmembrane helix</keyword>
<dbReference type="Proteomes" id="UP000315724">
    <property type="component" value="Chromosome"/>
</dbReference>
<dbReference type="AlphaFoldDB" id="A0A517QM51"/>
<feature type="transmembrane region" description="Helical" evidence="2">
    <location>
        <begin position="59"/>
        <end position="81"/>
    </location>
</feature>
<evidence type="ECO:0000256" key="1">
    <source>
        <dbReference type="SAM" id="MobiDB-lite"/>
    </source>
</evidence>
<dbReference type="RefSeq" id="WP_145198160.1">
    <property type="nucleotide sequence ID" value="NZ_CP036267.1"/>
</dbReference>
<feature type="compositionally biased region" description="Basic and acidic residues" evidence="1">
    <location>
        <begin position="1"/>
        <end position="10"/>
    </location>
</feature>
<feature type="transmembrane region" description="Helical" evidence="2">
    <location>
        <begin position="35"/>
        <end position="53"/>
    </location>
</feature>
<organism evidence="3 4">
    <name type="scientific">Thalassoglobus polymorphus</name>
    <dbReference type="NCBI Taxonomy" id="2527994"/>
    <lineage>
        <taxon>Bacteria</taxon>
        <taxon>Pseudomonadati</taxon>
        <taxon>Planctomycetota</taxon>
        <taxon>Planctomycetia</taxon>
        <taxon>Planctomycetales</taxon>
        <taxon>Planctomycetaceae</taxon>
        <taxon>Thalassoglobus</taxon>
    </lineage>
</organism>
<feature type="region of interest" description="Disordered" evidence="1">
    <location>
        <begin position="1"/>
        <end position="20"/>
    </location>
</feature>
<dbReference type="KEGG" id="tpol:Mal48_19570"/>
<feature type="transmembrane region" description="Helical" evidence="2">
    <location>
        <begin position="93"/>
        <end position="114"/>
    </location>
</feature>
<gene>
    <name evidence="3" type="ORF">Mal48_19570</name>
</gene>
<evidence type="ECO:0000313" key="3">
    <source>
        <dbReference type="EMBL" id="QDT32710.1"/>
    </source>
</evidence>
<keyword evidence="2" id="KW-0812">Transmembrane</keyword>
<accession>A0A517QM51</accession>
<proteinExistence type="predicted"/>
<name>A0A517QM51_9PLAN</name>
<protein>
    <recommendedName>
        <fullName evidence="5">DUF4190 domain-containing protein</fullName>
    </recommendedName>
</protein>
<evidence type="ECO:0000256" key="2">
    <source>
        <dbReference type="SAM" id="Phobius"/>
    </source>
</evidence>
<keyword evidence="4" id="KW-1185">Reference proteome</keyword>
<evidence type="ECO:0008006" key="5">
    <source>
        <dbReference type="Google" id="ProtNLM"/>
    </source>
</evidence>
<evidence type="ECO:0000313" key="4">
    <source>
        <dbReference type="Proteomes" id="UP000315724"/>
    </source>
</evidence>